<dbReference type="Proteomes" id="UP001501411">
    <property type="component" value="Unassembled WGS sequence"/>
</dbReference>
<evidence type="ECO:0000313" key="1">
    <source>
        <dbReference type="EMBL" id="GAA4787817.1"/>
    </source>
</evidence>
<proteinExistence type="predicted"/>
<evidence type="ECO:0000313" key="2">
    <source>
        <dbReference type="Proteomes" id="UP001501411"/>
    </source>
</evidence>
<organism evidence="1 2">
    <name type="scientific">Olivibacter ginsenosidimutans</name>
    <dbReference type="NCBI Taxonomy" id="1176537"/>
    <lineage>
        <taxon>Bacteria</taxon>
        <taxon>Pseudomonadati</taxon>
        <taxon>Bacteroidota</taxon>
        <taxon>Sphingobacteriia</taxon>
        <taxon>Sphingobacteriales</taxon>
        <taxon>Sphingobacteriaceae</taxon>
        <taxon>Olivibacter</taxon>
    </lineage>
</organism>
<sequence>MLAPWLSVLLPSSAYIHNILDMTSRFTSKKKYLFLVALFTLAACDKNEDTAPVGPPIRPITDASNAYVTTLIEYRPGPGQSINTSFGNEEAAKSILGGKESMVSLGAYGGYVVLGFDHSIINLAESPDFIVYGNALDKMAEPGVVWVMQDENGNGLADDTWYEIKGSAYTEEGYRRDYEITYTRPSGEHKDVPWKDNLGNSGFVKWNSYHTQNYYPEWIQEDTYTLKGSLLPDTRIKRDGMITSMPFDWGYADNAVDGDQIDIANAIDNKGNPIKLEAIDFVKIQTGISADLGLLGECSTEVKGVADLQVL</sequence>
<protein>
    <recommendedName>
        <fullName evidence="3">Cell surface protein</fullName>
    </recommendedName>
</protein>
<evidence type="ECO:0008006" key="3">
    <source>
        <dbReference type="Google" id="ProtNLM"/>
    </source>
</evidence>
<name>A0ABP9B099_9SPHI</name>
<reference evidence="2" key="1">
    <citation type="journal article" date="2019" name="Int. J. Syst. Evol. Microbiol.">
        <title>The Global Catalogue of Microorganisms (GCM) 10K type strain sequencing project: providing services to taxonomists for standard genome sequencing and annotation.</title>
        <authorList>
            <consortium name="The Broad Institute Genomics Platform"/>
            <consortium name="The Broad Institute Genome Sequencing Center for Infectious Disease"/>
            <person name="Wu L."/>
            <person name="Ma J."/>
        </authorList>
    </citation>
    <scope>NUCLEOTIDE SEQUENCE [LARGE SCALE GENOMIC DNA]</scope>
    <source>
        <strain evidence="2">JCM 18200</strain>
    </source>
</reference>
<accession>A0ABP9B099</accession>
<dbReference type="EMBL" id="BAABIQ010000008">
    <property type="protein sequence ID" value="GAA4787817.1"/>
    <property type="molecule type" value="Genomic_DNA"/>
</dbReference>
<keyword evidence="2" id="KW-1185">Reference proteome</keyword>
<comment type="caution">
    <text evidence="1">The sequence shown here is derived from an EMBL/GenBank/DDBJ whole genome shotgun (WGS) entry which is preliminary data.</text>
</comment>
<gene>
    <name evidence="1" type="ORF">GCM10023231_14950</name>
</gene>